<evidence type="ECO:0000256" key="1">
    <source>
        <dbReference type="ARBA" id="ARBA00038248"/>
    </source>
</evidence>
<feature type="coiled-coil region" evidence="2">
    <location>
        <begin position="25"/>
        <end position="52"/>
    </location>
</feature>
<dbReference type="AlphaFoldDB" id="A0A2G9YD75"/>
<feature type="domain" description="HEPN" evidence="3">
    <location>
        <begin position="32"/>
        <end position="141"/>
    </location>
</feature>
<evidence type="ECO:0000256" key="2">
    <source>
        <dbReference type="SAM" id="Coils"/>
    </source>
</evidence>
<dbReference type="InterPro" id="IPR052226">
    <property type="entry name" value="UPF0332_toxin"/>
</dbReference>
<dbReference type="PANTHER" id="PTHR36565:SF1">
    <property type="entry name" value="UPF0332 PROTEIN TM_1000"/>
    <property type="match status" value="1"/>
</dbReference>
<proteinExistence type="inferred from homology"/>
<evidence type="ECO:0000313" key="4">
    <source>
        <dbReference type="EMBL" id="PIP16471.1"/>
    </source>
</evidence>
<accession>A0A2G9YD75</accession>
<comment type="caution">
    <text evidence="4">The sequence shown here is derived from an EMBL/GenBank/DDBJ whole genome shotgun (WGS) entry which is preliminary data.</text>
</comment>
<keyword evidence="2" id="KW-0175">Coiled coil</keyword>
<dbReference type="InterPro" id="IPR007842">
    <property type="entry name" value="HEPN_dom"/>
</dbReference>
<sequence>MGREKNLEFLEAIEKRKILPFAQGRKLVGKEIKAAREDLKEAEDRHTNKRYKYATITAYYAAFHADRALIYARGYREKSHYYLIVALQSLLVEKGLLEVRLLRGLHNAMILREEADYHSEFSEEGAHEVITLAKEFIKISECILKRPS</sequence>
<protein>
    <recommendedName>
        <fullName evidence="3">HEPN domain-containing protein</fullName>
    </recommendedName>
</protein>
<evidence type="ECO:0000259" key="3">
    <source>
        <dbReference type="Pfam" id="PF05168"/>
    </source>
</evidence>
<dbReference type="EMBL" id="PCRF01000092">
    <property type="protein sequence ID" value="PIP16471.1"/>
    <property type="molecule type" value="Genomic_DNA"/>
</dbReference>
<dbReference type="PANTHER" id="PTHR36565">
    <property type="entry name" value="UPF0332 PROTEIN TM_1000"/>
    <property type="match status" value="1"/>
</dbReference>
<evidence type="ECO:0000313" key="5">
    <source>
        <dbReference type="Proteomes" id="UP000230392"/>
    </source>
</evidence>
<dbReference type="Pfam" id="PF05168">
    <property type="entry name" value="HEPN"/>
    <property type="match status" value="1"/>
</dbReference>
<reference evidence="4 5" key="1">
    <citation type="submission" date="2017-09" db="EMBL/GenBank/DDBJ databases">
        <title>Depth-based differentiation of microbial function through sediment-hosted aquifers and enrichment of novel symbionts in the deep terrestrial subsurface.</title>
        <authorList>
            <person name="Probst A.J."/>
            <person name="Ladd B."/>
            <person name="Jarett J.K."/>
            <person name="Geller-Mcgrath D.E."/>
            <person name="Sieber C.M."/>
            <person name="Emerson J.B."/>
            <person name="Anantharaman K."/>
            <person name="Thomas B.C."/>
            <person name="Malmstrom R."/>
            <person name="Stieglmeier M."/>
            <person name="Klingl A."/>
            <person name="Woyke T."/>
            <person name="Ryan C.M."/>
            <person name="Banfield J.F."/>
        </authorList>
    </citation>
    <scope>NUCLEOTIDE SEQUENCE [LARGE SCALE GENOMIC DNA]</scope>
    <source>
        <strain evidence="4">CG23_combo_of_CG06-09_8_20_14_all_48_7</strain>
    </source>
</reference>
<dbReference type="Gene3D" id="1.20.120.330">
    <property type="entry name" value="Nucleotidyltransferases domain 2"/>
    <property type="match status" value="1"/>
</dbReference>
<name>A0A2G9YD75_9BACT</name>
<gene>
    <name evidence="4" type="ORF">COX46_02010</name>
</gene>
<organism evidence="4 5">
    <name type="scientific">bacterium (Candidatus Ratteibacteria) CG23_combo_of_CG06-09_8_20_14_all_48_7</name>
    <dbReference type="NCBI Taxonomy" id="2014292"/>
    <lineage>
        <taxon>Bacteria</taxon>
        <taxon>Candidatus Ratteibacteria</taxon>
    </lineage>
</organism>
<dbReference type="Proteomes" id="UP000230392">
    <property type="component" value="Unassembled WGS sequence"/>
</dbReference>
<comment type="similarity">
    <text evidence="1">Belongs to the UPF0332 family.</text>
</comment>